<dbReference type="NCBIfam" id="NF047352">
    <property type="entry name" value="P_loop_sacsin"/>
    <property type="match status" value="1"/>
</dbReference>
<name>A0AAJ0H3X6_9PEZI</name>
<proteinExistence type="predicted"/>
<feature type="region of interest" description="Disordered" evidence="1">
    <location>
        <begin position="1425"/>
        <end position="1462"/>
    </location>
</feature>
<reference evidence="2" key="1">
    <citation type="journal article" date="2023" name="Mol. Phylogenet. Evol.">
        <title>Genome-scale phylogeny and comparative genomics of the fungal order Sordariales.</title>
        <authorList>
            <person name="Hensen N."/>
            <person name="Bonometti L."/>
            <person name="Westerberg I."/>
            <person name="Brannstrom I.O."/>
            <person name="Guillou S."/>
            <person name="Cros-Aarteil S."/>
            <person name="Calhoun S."/>
            <person name="Haridas S."/>
            <person name="Kuo A."/>
            <person name="Mondo S."/>
            <person name="Pangilinan J."/>
            <person name="Riley R."/>
            <person name="LaButti K."/>
            <person name="Andreopoulos B."/>
            <person name="Lipzen A."/>
            <person name="Chen C."/>
            <person name="Yan M."/>
            <person name="Daum C."/>
            <person name="Ng V."/>
            <person name="Clum A."/>
            <person name="Steindorff A."/>
            <person name="Ohm R.A."/>
            <person name="Martin F."/>
            <person name="Silar P."/>
            <person name="Natvig D.O."/>
            <person name="Lalanne C."/>
            <person name="Gautier V."/>
            <person name="Ament-Velasquez S.L."/>
            <person name="Kruys A."/>
            <person name="Hutchinson M.I."/>
            <person name="Powell A.J."/>
            <person name="Barry K."/>
            <person name="Miller A.N."/>
            <person name="Grigoriev I.V."/>
            <person name="Debuchy R."/>
            <person name="Gladieux P."/>
            <person name="Hiltunen Thoren M."/>
            <person name="Johannesson H."/>
        </authorList>
    </citation>
    <scope>NUCLEOTIDE SEQUENCE</scope>
    <source>
        <strain evidence="2">CBS 333.67</strain>
    </source>
</reference>
<dbReference type="PANTHER" id="PTHR32387">
    <property type="entry name" value="WU:FJ29H11"/>
    <property type="match status" value="1"/>
</dbReference>
<accession>A0AAJ0H3X6</accession>
<dbReference type="InterPro" id="IPR052957">
    <property type="entry name" value="Auxin_embryo_med"/>
</dbReference>
<dbReference type="SUPFAM" id="SSF55874">
    <property type="entry name" value="ATPase domain of HSP90 chaperone/DNA topoisomerase II/histidine kinase"/>
    <property type="match status" value="1"/>
</dbReference>
<evidence type="ECO:0000256" key="1">
    <source>
        <dbReference type="SAM" id="MobiDB-lite"/>
    </source>
</evidence>
<dbReference type="Proteomes" id="UP001273166">
    <property type="component" value="Unassembled WGS sequence"/>
</dbReference>
<gene>
    <name evidence="2" type="ORF">B0T15DRAFT_388187</name>
</gene>
<dbReference type="PANTHER" id="PTHR32387:SF0">
    <property type="entry name" value="PROTEIN NO VEIN"/>
    <property type="match status" value="1"/>
</dbReference>
<evidence type="ECO:0000313" key="3">
    <source>
        <dbReference type="Proteomes" id="UP001273166"/>
    </source>
</evidence>
<sequence>MADSTRPSSRAEAQRLVQSIADDHRHIPEEVLGRMSDADRRQVEHAILMMDQTRGSSVLTLAQNLYTSNARFVFELLQNAEDNDYTKAQAHDEEPYVSFRVYPNQVVLECNEDGFTEENLRAICCVGQSSKIGARGYIGEKGIGFKSVFMAAYRVHVQSGHFSFHFLHRQGDSGLGIITPIWEDGLYLGDRCTRITLDLLQGGTPEEQAGRNQTIRQQFEELHDAILLFMKKIEKIEVAFYDQERGGAGEPVSTITHSIDRRGPRTVCTKHTSQMGHEQTQHRYYYVMKGIGTGLSKAEGRIYSQSEEASGAYSRGEVVLAFPLTADSVPILENQWVFSFLPVRQMGFKFLVHADFVTQADRQDIVTVSARNRDLATKIAKGFIRAVLRLCDHETLQYQWMRYLPEESAYPWDDFWKGVVADIRMRIWWTPVLRAAVPGPLRLIESVRRHRPTHLDASGEPLLPDIDPWPYLSPQYESADLDRLRDLGLKDLDMHGIFLRAKSDLAAPISRIQTTQDEDWQSRLARLLHYPFVENTAVNITTQRELRCMLRCMCRELNLLPLIDGTWTSAASGSIYYSRVQGTNLDIPPGLALDLKVVDPTAAANANRKQLFDALGVRDAPAAVVRAAVLYRYRTTHPTLPESVSYLRFLYLTERLANHRYDGNQKFRIYSHHGQLENATQTDVFVRDDDDPYGTAQLLRATAPGPDAGAGAPGLDILFAHAAYFQDPPERRVNDTWECWLTRTCGLQPCVTWIRQAGADTQEREMTTACTYVAQHRPEKFLGLLRVNWKRYGLHLERKDSAIIEDLGWIPVLCKGPGINLRPLNSTFLPLGELVTVCNRFMLDGEFFPWLELETPLSNNAATTEWRHLASVFGLGYDRELLDLALEVLKSIVEANPLVEDLGQPERLLKLYGYLQDRVHESRHRGACREKIRGAFASRPSIFVPESETHGPAWAEPRDCLWKAPIAMFTKYTLARAYTLTFSSSDDSLACHETFFVRTLGIPNCTWEHVVDEIRDYAIGVLIDLDLTRARELYNCLSEMRLLGTSASNLKGTFEREALICGFDDAWYTASDCLWSSTTPIRGKLILNNLYGNDLRDFFVGALGVSELTAELVYDKLAAKDGPELSVEEAKETLLTFNSFLAAGSGGFDPAAVIANPVFPVRFPNGKVSLRTGTEKFALMDRKLLGEDFAALAKFLDFGMEEVRILQPLFQWAGLEDRYLSRAVGEITSADTESTRAFSTPHRDIRRNAHALLRVAVTYNSPRTSRDSNLNEFYVFLQNSETLETDKITAELLLTQDDTELRVEKEPALLHIREDIDGLKVYVPGDKRGQEVCFNSKLPRRLCEWIMTDPATQIVAPVSPDAVAVVQSVLSAQPFAINDILNEHGIVEVNIADSDIEILADEKEVYREEVTTIAQVWFLTAAPTEASNNNSPWPETPTSRYHASTEFSSNDSPGLATTLSSSVASPGVIPSVDVAARSSHESSRPQLRRMDANGEVEGDPHLSLLRSVVDAPRRTTFPSRGAFDMSAVNAALPRGSGDNDAATESLSAKVDQPDRA</sequence>
<keyword evidence="3" id="KW-1185">Reference proteome</keyword>
<protein>
    <recommendedName>
        <fullName evidence="4">Protein NO VEIN C-terminal domain-containing protein</fullName>
    </recommendedName>
</protein>
<evidence type="ECO:0000313" key="2">
    <source>
        <dbReference type="EMBL" id="KAK3311368.1"/>
    </source>
</evidence>
<dbReference type="InterPro" id="IPR036890">
    <property type="entry name" value="HATPase_C_sf"/>
</dbReference>
<organism evidence="2 3">
    <name type="scientific">Chaetomium strumarium</name>
    <dbReference type="NCBI Taxonomy" id="1170767"/>
    <lineage>
        <taxon>Eukaryota</taxon>
        <taxon>Fungi</taxon>
        <taxon>Dikarya</taxon>
        <taxon>Ascomycota</taxon>
        <taxon>Pezizomycotina</taxon>
        <taxon>Sordariomycetes</taxon>
        <taxon>Sordariomycetidae</taxon>
        <taxon>Sordariales</taxon>
        <taxon>Chaetomiaceae</taxon>
        <taxon>Chaetomium</taxon>
    </lineage>
</organism>
<feature type="region of interest" description="Disordered" evidence="1">
    <location>
        <begin position="1530"/>
        <end position="1556"/>
    </location>
</feature>
<dbReference type="EMBL" id="JAUDZG010000001">
    <property type="protein sequence ID" value="KAK3311368.1"/>
    <property type="molecule type" value="Genomic_DNA"/>
</dbReference>
<comment type="caution">
    <text evidence="2">The sequence shown here is derived from an EMBL/GenBank/DDBJ whole genome shotgun (WGS) entry which is preliminary data.</text>
</comment>
<feature type="region of interest" description="Disordered" evidence="1">
    <location>
        <begin position="1476"/>
        <end position="1498"/>
    </location>
</feature>
<evidence type="ECO:0008006" key="4">
    <source>
        <dbReference type="Google" id="ProtNLM"/>
    </source>
</evidence>
<dbReference type="Gene3D" id="3.30.565.10">
    <property type="entry name" value="Histidine kinase-like ATPase, C-terminal domain"/>
    <property type="match status" value="1"/>
</dbReference>
<reference evidence="2" key="2">
    <citation type="submission" date="2023-06" db="EMBL/GenBank/DDBJ databases">
        <authorList>
            <consortium name="Lawrence Berkeley National Laboratory"/>
            <person name="Mondo S.J."/>
            <person name="Hensen N."/>
            <person name="Bonometti L."/>
            <person name="Westerberg I."/>
            <person name="Brannstrom I.O."/>
            <person name="Guillou S."/>
            <person name="Cros-Aarteil S."/>
            <person name="Calhoun S."/>
            <person name="Haridas S."/>
            <person name="Kuo A."/>
            <person name="Pangilinan J."/>
            <person name="Riley R."/>
            <person name="Labutti K."/>
            <person name="Andreopoulos B."/>
            <person name="Lipzen A."/>
            <person name="Chen C."/>
            <person name="Yanf M."/>
            <person name="Daum C."/>
            <person name="Ng V."/>
            <person name="Clum A."/>
            <person name="Steindorff A."/>
            <person name="Ohm R."/>
            <person name="Martin F."/>
            <person name="Silar P."/>
            <person name="Natvig D."/>
            <person name="Lalanne C."/>
            <person name="Gautier V."/>
            <person name="Ament-Velasquez S.L."/>
            <person name="Kruys A."/>
            <person name="Hutchinson M.I."/>
            <person name="Powell A.J."/>
            <person name="Barry K."/>
            <person name="Miller A.N."/>
            <person name="Grigoriev I.V."/>
            <person name="Debuchy R."/>
            <person name="Gladieux P."/>
            <person name="Thoren M.H."/>
            <person name="Johannesson H."/>
        </authorList>
    </citation>
    <scope>NUCLEOTIDE SEQUENCE</scope>
    <source>
        <strain evidence="2">CBS 333.67</strain>
    </source>
</reference>
<dbReference type="RefSeq" id="XP_062727148.1">
    <property type="nucleotide sequence ID" value="XM_062864432.1"/>
</dbReference>
<dbReference type="GeneID" id="87883261"/>
<feature type="compositionally biased region" description="Basic and acidic residues" evidence="1">
    <location>
        <begin position="1478"/>
        <end position="1492"/>
    </location>
</feature>